<dbReference type="PANTHER" id="PTHR24256">
    <property type="entry name" value="TRYPTASE-RELATED"/>
    <property type="match status" value="1"/>
</dbReference>
<evidence type="ECO:0000256" key="1">
    <source>
        <dbReference type="ARBA" id="ARBA00023157"/>
    </source>
</evidence>
<accession>A0ABM5HDU9</accession>
<dbReference type="SUPFAM" id="SSF50494">
    <property type="entry name" value="Trypsin-like serine proteases"/>
    <property type="match status" value="1"/>
</dbReference>
<dbReference type="InterPro" id="IPR001254">
    <property type="entry name" value="Trypsin_dom"/>
</dbReference>
<dbReference type="PROSITE" id="PS50240">
    <property type="entry name" value="TRYPSIN_DOM"/>
    <property type="match status" value="1"/>
</dbReference>
<evidence type="ECO:0000259" key="5">
    <source>
        <dbReference type="PROSITE" id="PS50240"/>
    </source>
</evidence>
<dbReference type="GeneID" id="108044404"/>
<evidence type="ECO:0000256" key="2">
    <source>
        <dbReference type="ARBA" id="ARBA00024195"/>
    </source>
</evidence>
<evidence type="ECO:0000313" key="6">
    <source>
        <dbReference type="EnsemblMetazoa" id="XP_016978893.2"/>
    </source>
</evidence>
<dbReference type="Proteomes" id="UP001652680">
    <property type="component" value="Unassembled WGS sequence"/>
</dbReference>
<dbReference type="RefSeq" id="XP_016978893.2">
    <property type="nucleotide sequence ID" value="XM_017123404.2"/>
</dbReference>
<dbReference type="Pfam" id="PF00089">
    <property type="entry name" value="Trypsin"/>
    <property type="match status" value="1"/>
</dbReference>
<dbReference type="PRINTS" id="PR00722">
    <property type="entry name" value="CHYMOTRYPSIN"/>
</dbReference>
<protein>
    <recommendedName>
        <fullName evidence="5">Peptidase S1 domain-containing protein</fullName>
    </recommendedName>
</protein>
<feature type="domain" description="Peptidase S1" evidence="5">
    <location>
        <begin position="40"/>
        <end position="270"/>
    </location>
</feature>
<reference evidence="7" key="1">
    <citation type="journal article" date="2021" name="Elife">
        <title>Highly contiguous assemblies of 101 drosophilid genomes.</title>
        <authorList>
            <person name="Kim B.Y."/>
            <person name="Wang J.R."/>
            <person name="Miller D.E."/>
            <person name="Barmina O."/>
            <person name="Delaney E."/>
            <person name="Thompson A."/>
            <person name="Comeault A.A."/>
            <person name="Peede D."/>
            <person name="D'Agostino E.R."/>
            <person name="Pelaez J."/>
            <person name="Aguilar J.M."/>
            <person name="Haji D."/>
            <person name="Matsunaga T."/>
            <person name="Armstrong E.E."/>
            <person name="Zych M."/>
            <person name="Ogawa Y."/>
            <person name="Stamenkovic-Radak M."/>
            <person name="Jelic M."/>
            <person name="Veselinovic M.S."/>
            <person name="Tanaskovic M."/>
            <person name="Eric P."/>
            <person name="Gao J.J."/>
            <person name="Katoh T.K."/>
            <person name="Toda M.J."/>
            <person name="Watabe H."/>
            <person name="Watada M."/>
            <person name="Davis J.S."/>
            <person name="Moyle L.C."/>
            <person name="Manoli G."/>
            <person name="Bertolini E."/>
            <person name="Kostal V."/>
            <person name="Hawley R.S."/>
            <person name="Takahashi A."/>
            <person name="Jones C.D."/>
            <person name="Price D.K."/>
            <person name="Whiteman N."/>
            <person name="Kopp A."/>
            <person name="Matute D.R."/>
            <person name="Petrov D.A."/>
        </authorList>
    </citation>
    <scope>NUCLEOTIDE SEQUENCE [LARGE SCALE GENOMIC DNA]</scope>
</reference>
<feature type="signal peptide" evidence="4">
    <location>
        <begin position="1"/>
        <end position="18"/>
    </location>
</feature>
<feature type="chain" id="PRO_5046412751" description="Peptidase S1 domain-containing protein" evidence="4">
    <location>
        <begin position="19"/>
        <end position="290"/>
    </location>
</feature>
<dbReference type="PROSITE" id="PS00135">
    <property type="entry name" value="TRYPSIN_SER"/>
    <property type="match status" value="1"/>
</dbReference>
<proteinExistence type="inferred from homology"/>
<dbReference type="CDD" id="cd00190">
    <property type="entry name" value="Tryp_SPc"/>
    <property type="match status" value="1"/>
</dbReference>
<reference evidence="6" key="2">
    <citation type="submission" date="2025-05" db="UniProtKB">
        <authorList>
            <consortium name="EnsemblMetazoa"/>
        </authorList>
    </citation>
    <scope>IDENTIFICATION</scope>
</reference>
<comment type="similarity">
    <text evidence="2">Belongs to the peptidase S1 family. CLIP subfamily.</text>
</comment>
<dbReference type="PROSITE" id="PS00134">
    <property type="entry name" value="TRYPSIN_HIS"/>
    <property type="match status" value="1"/>
</dbReference>
<organism evidence="6 7">
    <name type="scientific">Drosophila rhopaloa</name>
    <name type="common">Fruit fly</name>
    <dbReference type="NCBI Taxonomy" id="1041015"/>
    <lineage>
        <taxon>Eukaryota</taxon>
        <taxon>Metazoa</taxon>
        <taxon>Ecdysozoa</taxon>
        <taxon>Arthropoda</taxon>
        <taxon>Hexapoda</taxon>
        <taxon>Insecta</taxon>
        <taxon>Pterygota</taxon>
        <taxon>Neoptera</taxon>
        <taxon>Endopterygota</taxon>
        <taxon>Diptera</taxon>
        <taxon>Brachycera</taxon>
        <taxon>Muscomorpha</taxon>
        <taxon>Ephydroidea</taxon>
        <taxon>Drosophilidae</taxon>
        <taxon>Drosophila</taxon>
        <taxon>Sophophora</taxon>
    </lineage>
</organism>
<evidence type="ECO:0000256" key="3">
    <source>
        <dbReference type="RuleBase" id="RU363034"/>
    </source>
</evidence>
<evidence type="ECO:0000256" key="4">
    <source>
        <dbReference type="SAM" id="SignalP"/>
    </source>
</evidence>
<dbReference type="SMART" id="SM00020">
    <property type="entry name" value="Tryp_SPc"/>
    <property type="match status" value="1"/>
</dbReference>
<keyword evidence="1" id="KW-1015">Disulfide bond</keyword>
<dbReference type="InterPro" id="IPR051487">
    <property type="entry name" value="Ser/Thr_Proteases_Immune/Dev"/>
</dbReference>
<keyword evidence="3" id="KW-0378">Hydrolase</keyword>
<keyword evidence="3" id="KW-0720">Serine protease</keyword>
<dbReference type="EnsemblMetazoa" id="XM_017123404.2">
    <property type="protein sequence ID" value="XP_016978893.2"/>
    <property type="gene ID" value="LOC108044404"/>
</dbReference>
<dbReference type="InterPro" id="IPR009003">
    <property type="entry name" value="Peptidase_S1_PA"/>
</dbReference>
<keyword evidence="7" id="KW-1185">Reference proteome</keyword>
<dbReference type="InterPro" id="IPR018114">
    <property type="entry name" value="TRYPSIN_HIS"/>
</dbReference>
<evidence type="ECO:0000313" key="7">
    <source>
        <dbReference type="Proteomes" id="UP001652680"/>
    </source>
</evidence>
<dbReference type="InterPro" id="IPR033116">
    <property type="entry name" value="TRYPSIN_SER"/>
</dbReference>
<name>A0ABM5HDU9_DRORH</name>
<keyword evidence="4" id="KW-0732">Signal</keyword>
<sequence>MKIVAVVITLFFLTLGDGQSSVSFLEPKCAISNSNSASFIPNGQVANMLANPWMVLIRHNSYCGGSLITNNFVLTAAHCRSNSPTVAFLGEFDTATLFDCSATGCKPSAYGVHVHAQISHPSYSSFGHQNDIALFRLARSVQYTDYVRPICLLTNVDLLPQIRTFTATGWGKTAYSLESNKLLAATLMHVDRSFCSIYGSMDSSKICAKGFFSNTCYGDSGGPLMATVNINGVNQVIQAGVTSYGHRECGQLSVFTNVAHHINWIAYVVQQDIQRSTYNFYPNWYPYTYG</sequence>
<keyword evidence="3" id="KW-0645">Protease</keyword>
<dbReference type="InterPro" id="IPR001314">
    <property type="entry name" value="Peptidase_S1A"/>
</dbReference>
<dbReference type="InterPro" id="IPR043504">
    <property type="entry name" value="Peptidase_S1_PA_chymotrypsin"/>
</dbReference>
<dbReference type="Gene3D" id="2.40.10.10">
    <property type="entry name" value="Trypsin-like serine proteases"/>
    <property type="match status" value="2"/>
</dbReference>